<evidence type="ECO:0000259" key="1">
    <source>
        <dbReference type="Pfam" id="PF06439"/>
    </source>
</evidence>
<gene>
    <name evidence="2" type="ORF">JFN91_04500</name>
</gene>
<reference evidence="2 3" key="1">
    <citation type="submission" date="2020-12" db="EMBL/GenBank/DDBJ databases">
        <title>Geomonas sp. Red421, isolated from paddy soil.</title>
        <authorList>
            <person name="Xu Z."/>
            <person name="Zhang Z."/>
            <person name="Masuda Y."/>
            <person name="Itoh H."/>
            <person name="Senoo K."/>
        </authorList>
    </citation>
    <scope>NUCLEOTIDE SEQUENCE [LARGE SCALE GENOMIC DNA]</scope>
    <source>
        <strain evidence="2 3">Red421</strain>
    </source>
</reference>
<dbReference type="InterPro" id="IPR013320">
    <property type="entry name" value="ConA-like_dom_sf"/>
</dbReference>
<organism evidence="2 3">
    <name type="scientific">Geomonas anaerohicana</name>
    <dbReference type="NCBI Taxonomy" id="2798583"/>
    <lineage>
        <taxon>Bacteria</taxon>
        <taxon>Pseudomonadati</taxon>
        <taxon>Thermodesulfobacteriota</taxon>
        <taxon>Desulfuromonadia</taxon>
        <taxon>Geobacterales</taxon>
        <taxon>Geobacteraceae</taxon>
        <taxon>Geomonas</taxon>
    </lineage>
</organism>
<dbReference type="RefSeq" id="WP_199388004.1">
    <property type="nucleotide sequence ID" value="NZ_JAEMHL010000002.1"/>
</dbReference>
<dbReference type="InterPro" id="IPR010496">
    <property type="entry name" value="AL/BT2_dom"/>
</dbReference>
<comment type="caution">
    <text evidence="2">The sequence shown here is derived from an EMBL/GenBank/DDBJ whole genome shotgun (WGS) entry which is preliminary data.</text>
</comment>
<keyword evidence="3" id="KW-1185">Reference proteome</keyword>
<protein>
    <submittedName>
        <fullName evidence="2">DUF1080 domain-containing protein</fullName>
    </submittedName>
</protein>
<dbReference type="Proteomes" id="UP000614714">
    <property type="component" value="Unassembled WGS sequence"/>
</dbReference>
<evidence type="ECO:0000313" key="2">
    <source>
        <dbReference type="EMBL" id="MBJ6749463.1"/>
    </source>
</evidence>
<evidence type="ECO:0000313" key="3">
    <source>
        <dbReference type="Proteomes" id="UP000614714"/>
    </source>
</evidence>
<dbReference type="SUPFAM" id="SSF49899">
    <property type="entry name" value="Concanavalin A-like lectins/glucanases"/>
    <property type="match status" value="1"/>
</dbReference>
<dbReference type="Gene3D" id="2.60.120.560">
    <property type="entry name" value="Exo-inulinase, domain 1"/>
    <property type="match status" value="1"/>
</dbReference>
<proteinExistence type="predicted"/>
<feature type="domain" description="3-keto-alpha-glucoside-1,2-lyase/3-keto-2-hydroxy-glucal hydratase" evidence="1">
    <location>
        <begin position="32"/>
        <end position="158"/>
    </location>
</feature>
<sequence length="162" mass="17559">MFSGTWAVKAESDAPSPSHALCQTGSARFPAIVLSDKVFADVTVSTRFKPVSGNEDRAAGIIFRIQDQDNFYILRANALEDNVNIYRYVGGARQAIKEGAGKVPSGTWQELRVEVKGNDIRGYLNGKLVVEARDDTFRGGGIGLWTKADSVTCFDDVKATAP</sequence>
<accession>A0ABS0YAX3</accession>
<dbReference type="EMBL" id="JAEMHL010000002">
    <property type="protein sequence ID" value="MBJ6749463.1"/>
    <property type="molecule type" value="Genomic_DNA"/>
</dbReference>
<name>A0ABS0YAX3_9BACT</name>
<dbReference type="Pfam" id="PF06439">
    <property type="entry name" value="3keto-disac_hyd"/>
    <property type="match status" value="1"/>
</dbReference>